<dbReference type="HOGENOM" id="CLU_042670_1_0_5"/>
<dbReference type="InterPro" id="IPR036691">
    <property type="entry name" value="Endo/exonu/phosph_ase_sf"/>
</dbReference>
<feature type="domain" description="Endonuclease/exonuclease/phosphatase" evidence="2">
    <location>
        <begin position="91"/>
        <end position="408"/>
    </location>
</feature>
<organism evidence="3 4">
    <name type="scientific">Roseobacter denitrificans (strain ATCC 33942 / OCh 114)</name>
    <name type="common">Erythrobacter sp. (strain OCh 114)</name>
    <name type="synonym">Roseobacter denitrificans</name>
    <dbReference type="NCBI Taxonomy" id="375451"/>
    <lineage>
        <taxon>Bacteria</taxon>
        <taxon>Pseudomonadati</taxon>
        <taxon>Pseudomonadota</taxon>
        <taxon>Alphaproteobacteria</taxon>
        <taxon>Rhodobacterales</taxon>
        <taxon>Roseobacteraceae</taxon>
        <taxon>Roseobacter</taxon>
    </lineage>
</organism>
<dbReference type="InterPro" id="IPR005135">
    <property type="entry name" value="Endo/exonuclease/phosphatase"/>
</dbReference>
<protein>
    <recommendedName>
        <fullName evidence="2">Endonuclease/exonuclease/phosphatase domain-containing protein</fullName>
    </recommendedName>
</protein>
<dbReference type="SUPFAM" id="SSF56219">
    <property type="entry name" value="DNase I-like"/>
    <property type="match status" value="1"/>
</dbReference>
<dbReference type="Pfam" id="PF03372">
    <property type="entry name" value="Exo_endo_phos"/>
    <property type="match status" value="1"/>
</dbReference>
<sequence>MAFMVNDMMFLRHAARLRSGWFQKTRDLPDAYPESRGISKRALSKQENPHLGRARRRSRVRIAVSARSLLLTAAISLNAACAWSETLRVATFNTGLERKGPALLLRDIVRGEDAQIEAVASVLTTIAPDIVALQSFDYDLTGAALSAFSKVLRDVGLDYPYQFAALPNTGMRTDLDMDGNRRRAEARDAQGYGFFSGQGGMAILSKYPIVTDEVQDFSSMLWRDFPGALLPQTAAGPFPSEQAQAIQRLSTTGHWVVPVDVPGLGRVTLMTLHASPPVFDGPEDRNGKRNHDEIVFWQRYLDGSFGPAPDRQFVLLGDFNQDPVDGEGLKNAIRSLISDPRLQDVEPTSTGSAEATGDPFDTADWDDPVPGNMRVDYVFPSSDWRVQEAGVYWPSGPAGVVAQTASRHRLVWVDLAR</sequence>
<dbReference type="EMBL" id="CP000362">
    <property type="protein sequence ID" value="ABG29956.1"/>
    <property type="molecule type" value="Genomic_DNA"/>
</dbReference>
<evidence type="ECO:0000256" key="1">
    <source>
        <dbReference type="SAM" id="MobiDB-lite"/>
    </source>
</evidence>
<evidence type="ECO:0000313" key="4">
    <source>
        <dbReference type="Proteomes" id="UP000007029"/>
    </source>
</evidence>
<evidence type="ECO:0000313" key="3">
    <source>
        <dbReference type="EMBL" id="ABG29956.1"/>
    </source>
</evidence>
<reference evidence="3 4" key="1">
    <citation type="journal article" date="2007" name="J. Bacteriol.">
        <title>The complete genome sequence of Roseobacter denitrificans reveals a mixotrophic rather than photosynthetic metabolism.</title>
        <authorList>
            <person name="Swingley W.D."/>
            <person name="Sadekar S."/>
            <person name="Mastrian S.D."/>
            <person name="Matthies H.J."/>
            <person name="Hao J."/>
            <person name="Ramos H."/>
            <person name="Acharya C.R."/>
            <person name="Conrad A.L."/>
            <person name="Taylor H.L."/>
            <person name="Dejesa L.C."/>
            <person name="Shah M.K."/>
            <person name="O'huallachain M.E."/>
            <person name="Lince M.T."/>
            <person name="Blankenship R.E."/>
            <person name="Beatty J.T."/>
            <person name="Touchman J.W."/>
        </authorList>
    </citation>
    <scope>NUCLEOTIDE SEQUENCE [LARGE SCALE GENOMIC DNA]</scope>
    <source>
        <strain evidence="4">ATCC 33942 / OCh 114</strain>
    </source>
</reference>
<proteinExistence type="predicted"/>
<feature type="region of interest" description="Disordered" evidence="1">
    <location>
        <begin position="340"/>
        <end position="367"/>
    </location>
</feature>
<gene>
    <name evidence="3" type="ordered locus">RD1_0227</name>
</gene>
<dbReference type="Proteomes" id="UP000007029">
    <property type="component" value="Chromosome"/>
</dbReference>
<evidence type="ECO:0000259" key="2">
    <source>
        <dbReference type="Pfam" id="PF03372"/>
    </source>
</evidence>
<dbReference type="Gene3D" id="3.60.10.10">
    <property type="entry name" value="Endonuclease/exonuclease/phosphatase"/>
    <property type="match status" value="1"/>
</dbReference>
<accession>Q16DI7</accession>
<dbReference type="AlphaFoldDB" id="Q16DI7"/>
<dbReference type="eggNOG" id="COG3568">
    <property type="taxonomic scope" value="Bacteria"/>
</dbReference>
<dbReference type="STRING" id="375451.RD1_0227"/>
<keyword evidence="4" id="KW-1185">Reference proteome</keyword>
<dbReference type="KEGG" id="rde:RD1_0227"/>
<name>Q16DI7_ROSDO</name>
<dbReference type="GO" id="GO:0003824">
    <property type="term" value="F:catalytic activity"/>
    <property type="evidence" value="ECO:0007669"/>
    <property type="project" value="InterPro"/>
</dbReference>